<feature type="transmembrane region" description="Helical" evidence="2">
    <location>
        <begin position="367"/>
        <end position="385"/>
    </location>
</feature>
<feature type="transmembrane region" description="Helical" evidence="2">
    <location>
        <begin position="56"/>
        <end position="77"/>
    </location>
</feature>
<evidence type="ECO:0000256" key="2">
    <source>
        <dbReference type="SAM" id="Phobius"/>
    </source>
</evidence>
<protein>
    <submittedName>
        <fullName evidence="4">Tail tape measure</fullName>
    </submittedName>
</protein>
<keyword evidence="1" id="KW-1245">Viral tail assembly</keyword>
<sequence length="981" mass="102867">MANATEIANAYVALTVRAPGIKRETEQMLGSSGVGGVFDRAGTDFGQRMTSSINKVFKVGALALGGALAAGIGTALVKGFQRLDAIDTAQAKLRGLGHDAGSVTTIMQNALASVKGTAFGLGDAATVAAQAVAAGIKPGQNLEGVLKTVANAAAAAGTDLGDMGSIFSKAMTQANGIQNDVIGQLADKGIPIYQELAKVLGVTAGEVFKLASDGKINFDQFAQAAQAATGTVASEMGTTWSGMWNNALAAAGRFGEKLLSGVFPQLKGGLGNLTGWLDSVGPAAEEMGAKLGAVISAVFPKLIDGFMLAGEVVRDVFGWMKANSDWLVPVAVALGTFVAGIYAWVTATNIAKAAQIGLNAVMSANPIMLIVTAIAALVAGLVWFFTQTELGKDIWANFTQFLGEAWTNITGFFTSAWEDVIQPVFKAIGDIATWLYENVLKPVFDGISTVVGFVAGMFKLQFDLIVNAFRLVGAIANWLWVNAIQPAFQAIGAVVSWLWTTIIQPYINGWATLFKWLWETVLSPVFGFIGSAVQAIGAAFDWLFKNVVQPVWSGISNAIKSAWDWINTYVFTPFKIGIDLIGQAFANTAKAIGTAWEGIKKAAAVPINFVLDTVWNNGLRSFWNDMVGTLGLSDMKLPKAPLVKFASGGVMPGYTPGRDVHQFWSPTAGGLALSGGEAIMRPEFTRLVGGPAGVDALNTAARNGRLPIGDGEGNFFGDAWDAISKAASVAWEFLSNPAQAIKSHVIDGIIRPMMGDQNIFGKTVGGLAEKTVMGFVDLFKQAAPKGVGTKGMGWEAMWNVVRSQVPGAVKTSDFRPGAKTVNGGQSYHSLGRAIDIVPASMATFDAVAKLFPNASELIYTPAGNRQLQNGKPFAGWSDAVKKQHYNHVHLAMASGGVVPKLYDQGGWLPHGGMGLNLTGKPEAVLTPDESAALRGGLSGIRPGDRVVFEIEGMPLTAVAKRVIGAKSTADAVAFSSGRTSA</sequence>
<evidence type="ECO:0000313" key="4">
    <source>
        <dbReference type="EMBL" id="QWT28908.1"/>
    </source>
</evidence>
<dbReference type="Proteomes" id="UP000683438">
    <property type="component" value="Segment"/>
</dbReference>
<name>A0A8F2IVG6_9CAUD</name>
<accession>A0A8F2IVG6</accession>
<feature type="transmembrane region" description="Helical" evidence="2">
    <location>
        <begin position="326"/>
        <end position="347"/>
    </location>
</feature>
<reference evidence="4" key="1">
    <citation type="submission" date="2020-10" db="EMBL/GenBank/DDBJ databases">
        <title>Complete genome sequence of vB_MoxS-R1, a novel marine prophage inducted from Microbacterium.</title>
        <authorList>
            <person name="Zheng H."/>
            <person name="Liu B."/>
            <person name="Xu Y."/>
            <person name="Chen F."/>
        </authorList>
    </citation>
    <scope>NUCLEOTIDE SEQUENCE</scope>
</reference>
<evidence type="ECO:0000259" key="3">
    <source>
        <dbReference type="Pfam" id="PF20155"/>
    </source>
</evidence>
<evidence type="ECO:0000256" key="1">
    <source>
        <dbReference type="ARBA" id="ARBA00022465"/>
    </source>
</evidence>
<gene>
    <name evidence="4" type="ORF">vBMoxSR1_gp58</name>
</gene>
<dbReference type="EMBL" id="MW073100">
    <property type="protein sequence ID" value="QWT28908.1"/>
    <property type="molecule type" value="Genomic_DNA"/>
</dbReference>
<keyword evidence="2" id="KW-0812">Transmembrane</keyword>
<keyword evidence="5" id="KW-1185">Reference proteome</keyword>
<dbReference type="Pfam" id="PF20155">
    <property type="entry name" value="TMP_3"/>
    <property type="match status" value="1"/>
</dbReference>
<organism evidence="4 5">
    <name type="scientific">Microbacterium phage vB_MoxS-R1</name>
    <dbReference type="NCBI Taxonomy" id="2848881"/>
    <lineage>
        <taxon>Viruses</taxon>
        <taxon>Duplodnaviria</taxon>
        <taxon>Heunggongvirae</taxon>
        <taxon>Uroviricota</taxon>
        <taxon>Caudoviricetes</taxon>
        <taxon>Syrbvirus</taxon>
        <taxon>Syrbvirus R1</taxon>
    </lineage>
</organism>
<dbReference type="GO" id="GO:0098003">
    <property type="term" value="P:viral tail assembly"/>
    <property type="evidence" value="ECO:0007669"/>
    <property type="project" value="UniProtKB-KW"/>
</dbReference>
<keyword evidence="2" id="KW-1133">Transmembrane helix</keyword>
<keyword evidence="1" id="KW-1188">Viral release from host cell</keyword>
<feature type="domain" description="Tape measure protein N-terminal" evidence="3">
    <location>
        <begin position="80"/>
        <end position="253"/>
    </location>
</feature>
<dbReference type="InterPro" id="IPR013491">
    <property type="entry name" value="Tape_meas_N"/>
</dbReference>
<proteinExistence type="predicted"/>
<evidence type="ECO:0000313" key="5">
    <source>
        <dbReference type="Proteomes" id="UP000683438"/>
    </source>
</evidence>
<dbReference type="NCBIfam" id="TIGR02675">
    <property type="entry name" value="tape_meas_nterm"/>
    <property type="match status" value="1"/>
</dbReference>
<keyword evidence="2" id="KW-0472">Membrane</keyword>